<dbReference type="GO" id="GO:0005548">
    <property type="term" value="F:phospholipid transporter activity"/>
    <property type="evidence" value="ECO:0007669"/>
    <property type="project" value="TreeGrafter"/>
</dbReference>
<keyword evidence="1" id="KW-0812">Transmembrane</keyword>
<feature type="transmembrane region" description="Helical" evidence="1">
    <location>
        <begin position="155"/>
        <end position="175"/>
    </location>
</feature>
<dbReference type="Pfam" id="PF02405">
    <property type="entry name" value="MlaE"/>
    <property type="match status" value="1"/>
</dbReference>
<protein>
    <submittedName>
        <fullName evidence="2">ABC transporter permease</fullName>
    </submittedName>
</protein>
<accession>A0A7C4CAF7</accession>
<comment type="caution">
    <text evidence="2">The sequence shown here is derived from an EMBL/GenBank/DDBJ whole genome shotgun (WGS) entry which is preliminary data.</text>
</comment>
<dbReference type="EMBL" id="DSUT01000042">
    <property type="protein sequence ID" value="HGK27765.1"/>
    <property type="molecule type" value="Genomic_DNA"/>
</dbReference>
<dbReference type="InterPro" id="IPR030802">
    <property type="entry name" value="Permease_MalE"/>
</dbReference>
<keyword evidence="1" id="KW-0472">Membrane</keyword>
<reference evidence="2" key="1">
    <citation type="journal article" date="2020" name="mSystems">
        <title>Genome- and Community-Level Interaction Insights into Carbon Utilization and Element Cycling Functions of Hydrothermarchaeota in Hydrothermal Sediment.</title>
        <authorList>
            <person name="Zhou Z."/>
            <person name="Liu Y."/>
            <person name="Xu W."/>
            <person name="Pan J."/>
            <person name="Luo Z.H."/>
            <person name="Li M."/>
        </authorList>
    </citation>
    <scope>NUCLEOTIDE SEQUENCE [LARGE SCALE GENOMIC DNA]</scope>
    <source>
        <strain evidence="2">SpSt-488</strain>
    </source>
</reference>
<organism evidence="2">
    <name type="scientific">candidate division WOR-3 bacterium</name>
    <dbReference type="NCBI Taxonomy" id="2052148"/>
    <lineage>
        <taxon>Bacteria</taxon>
        <taxon>Bacteria division WOR-3</taxon>
    </lineage>
</organism>
<feature type="transmembrane region" description="Helical" evidence="1">
    <location>
        <begin position="129"/>
        <end position="149"/>
    </location>
</feature>
<feature type="transmembrane region" description="Helical" evidence="1">
    <location>
        <begin position="35"/>
        <end position="58"/>
    </location>
</feature>
<dbReference type="PANTHER" id="PTHR30188:SF4">
    <property type="entry name" value="PROTEIN TRIGALACTOSYLDIACYLGLYCEROL 1, CHLOROPLASTIC"/>
    <property type="match status" value="1"/>
</dbReference>
<proteinExistence type="predicted"/>
<name>A0A7C4CAF7_UNCW3</name>
<feature type="transmembrane region" description="Helical" evidence="1">
    <location>
        <begin position="219"/>
        <end position="243"/>
    </location>
</feature>
<sequence>MRLTAMLSGWAVLLGRSFALPWDVVRTWPRFLDQLFRHGVSAIPIIALAAVFVGLTTAVQTSYQLLGIVPKYFVGMGVGRMLLIELAPVFAGFVVAGRSASAIAAELAAMRVSEQIDALKVMAIDPYRFLCLPRILATAAALPVLVVLMEVVATAVALVAASVLGVSTATFTYGFTRFVMMRDFWGGIAKSLLFGLAIGASGCYYGFSAAGGTEEVGRAATKAVVTSATLILLFDFLTAIAVFGR</sequence>
<keyword evidence="1" id="KW-1133">Transmembrane helix</keyword>
<feature type="transmembrane region" description="Helical" evidence="1">
    <location>
        <begin position="65"/>
        <end position="83"/>
    </location>
</feature>
<evidence type="ECO:0000256" key="1">
    <source>
        <dbReference type="SAM" id="Phobius"/>
    </source>
</evidence>
<gene>
    <name evidence="2" type="ORF">ENS41_02280</name>
</gene>
<dbReference type="PANTHER" id="PTHR30188">
    <property type="entry name" value="ABC TRANSPORTER PERMEASE PROTEIN-RELATED"/>
    <property type="match status" value="1"/>
</dbReference>
<dbReference type="AlphaFoldDB" id="A0A7C4CAF7"/>
<feature type="transmembrane region" description="Helical" evidence="1">
    <location>
        <begin position="187"/>
        <end position="207"/>
    </location>
</feature>
<dbReference type="GO" id="GO:0043190">
    <property type="term" value="C:ATP-binding cassette (ABC) transporter complex"/>
    <property type="evidence" value="ECO:0007669"/>
    <property type="project" value="InterPro"/>
</dbReference>
<evidence type="ECO:0000313" key="2">
    <source>
        <dbReference type="EMBL" id="HGK27765.1"/>
    </source>
</evidence>